<dbReference type="Pfam" id="PF00652">
    <property type="entry name" value="Ricin_B_lectin"/>
    <property type="match status" value="1"/>
</dbReference>
<dbReference type="Proteomes" id="UP001596548">
    <property type="component" value="Unassembled WGS sequence"/>
</dbReference>
<sequence length="507" mass="53786">MRRPIFRAPSLRRDEGSLPMAMLVVTVALALSATMVPIVVRQIKSTQNYDQRGAALDAAQAGLDVMVARVRAASDQAQNGYLENLPPCNLTGIVGATGGGIKSTYRVTVTYRDRNGDDVAACAVYDVPTTAIVESAGTNGAVTRTLTATYVFSTSNTNIPGGRIKIASSTLGEQCLDAGPAASPPAGTPVTVQKCDGSSEQQFGYTADLYLRLIYSESSAAPSGTCLFANSTRVSGTTPVVFRPCPTVRTTNFQWALDGSSVFHATTSASKSDGSYCMNIRTPGSATDHAVVLAGCGGNSTKNVWYSATGVGAGMAGDATNQLVNYKQFSRCLDVTNKQTGSAYMIAWFCKQDPGALVDFNQQWVHPVPVLPEIFKDGPIIVNNASSNSNANNSSPNYNYCLKSPGTATSTSWVTVVSCKDAATQAKAELTWRVYHDTGDYGTSYRIMDYKKNCLQPTEQGTGIANNYHSDGTSKILVAPCSTADIQKWNAPANINQPTPLVNLTEK</sequence>
<dbReference type="Gene3D" id="2.80.10.50">
    <property type="match status" value="2"/>
</dbReference>
<dbReference type="InterPro" id="IPR035992">
    <property type="entry name" value="Ricin_B-like_lectins"/>
</dbReference>
<feature type="transmembrane region" description="Helical" evidence="1">
    <location>
        <begin position="21"/>
        <end position="40"/>
    </location>
</feature>
<feature type="domain" description="Ricin B lectin" evidence="2">
    <location>
        <begin position="161"/>
        <end position="308"/>
    </location>
</feature>
<accession>A0ABW2HSS5</accession>
<dbReference type="PROSITE" id="PS50231">
    <property type="entry name" value="RICIN_B_LECTIN"/>
    <property type="match status" value="2"/>
</dbReference>
<reference evidence="4" key="1">
    <citation type="journal article" date="2019" name="Int. J. Syst. Evol. Microbiol.">
        <title>The Global Catalogue of Microorganisms (GCM) 10K type strain sequencing project: providing services to taxonomists for standard genome sequencing and annotation.</title>
        <authorList>
            <consortium name="The Broad Institute Genomics Platform"/>
            <consortium name="The Broad Institute Genome Sequencing Center for Infectious Disease"/>
            <person name="Wu L."/>
            <person name="Ma J."/>
        </authorList>
    </citation>
    <scope>NUCLEOTIDE SEQUENCE [LARGE SCALE GENOMIC DNA]</scope>
    <source>
        <strain evidence="4">XZYJT-10</strain>
    </source>
</reference>
<proteinExistence type="predicted"/>
<evidence type="ECO:0000259" key="2">
    <source>
        <dbReference type="SMART" id="SM00458"/>
    </source>
</evidence>
<evidence type="ECO:0000313" key="3">
    <source>
        <dbReference type="EMBL" id="MFC7274610.1"/>
    </source>
</evidence>
<keyword evidence="1" id="KW-0812">Transmembrane</keyword>
<keyword evidence="1" id="KW-0472">Membrane</keyword>
<dbReference type="RefSeq" id="WP_378966758.1">
    <property type="nucleotide sequence ID" value="NZ_JBHTBJ010000006.1"/>
</dbReference>
<comment type="caution">
    <text evidence="3">The sequence shown here is derived from an EMBL/GenBank/DDBJ whole genome shotgun (WGS) entry which is preliminary data.</text>
</comment>
<keyword evidence="4" id="KW-1185">Reference proteome</keyword>
<organism evidence="3 4">
    <name type="scientific">Paractinoplanes rhizophilus</name>
    <dbReference type="NCBI Taxonomy" id="1416877"/>
    <lineage>
        <taxon>Bacteria</taxon>
        <taxon>Bacillati</taxon>
        <taxon>Actinomycetota</taxon>
        <taxon>Actinomycetes</taxon>
        <taxon>Micromonosporales</taxon>
        <taxon>Micromonosporaceae</taxon>
        <taxon>Paractinoplanes</taxon>
    </lineage>
</organism>
<name>A0ABW2HSS5_9ACTN</name>
<evidence type="ECO:0000256" key="1">
    <source>
        <dbReference type="SAM" id="Phobius"/>
    </source>
</evidence>
<dbReference type="CDD" id="cd00161">
    <property type="entry name" value="beta-trefoil_Ricin-like"/>
    <property type="match status" value="1"/>
</dbReference>
<protein>
    <submittedName>
        <fullName evidence="3">Ricin-type beta-trefoil lectin domain protein</fullName>
    </submittedName>
</protein>
<dbReference type="InterPro" id="IPR000772">
    <property type="entry name" value="Ricin_B_lectin"/>
</dbReference>
<dbReference type="SUPFAM" id="SSF50370">
    <property type="entry name" value="Ricin B-like lectins"/>
    <property type="match status" value="2"/>
</dbReference>
<keyword evidence="1" id="KW-1133">Transmembrane helix</keyword>
<gene>
    <name evidence="3" type="ORF">ACFQS1_11510</name>
</gene>
<evidence type="ECO:0000313" key="4">
    <source>
        <dbReference type="Proteomes" id="UP001596548"/>
    </source>
</evidence>
<dbReference type="SMART" id="SM00458">
    <property type="entry name" value="RICIN"/>
    <property type="match status" value="1"/>
</dbReference>
<dbReference type="EMBL" id="JBHTBJ010000006">
    <property type="protein sequence ID" value="MFC7274610.1"/>
    <property type="molecule type" value="Genomic_DNA"/>
</dbReference>